<protein>
    <submittedName>
        <fullName evidence="1">Uncharacterized protein</fullName>
    </submittedName>
</protein>
<name>A0A941G9M3_NIACI</name>
<proteinExistence type="predicted"/>
<dbReference type="EMBL" id="JAGTPX010000002">
    <property type="protein sequence ID" value="MBR8668576.1"/>
    <property type="molecule type" value="Genomic_DNA"/>
</dbReference>
<sequence>MQNQIYELLLKMNKDIQGVKEDTQEIKEIVNSIESNQIELVKQLSV</sequence>
<reference evidence="1" key="1">
    <citation type="submission" date="2021-04" db="EMBL/GenBank/DDBJ databases">
        <title>Genomic analysis of electroactive and textile dye degrading Bacillus circulans strain: DC10 isolated from constructed wetland-microbial fuel cells treating textile dye wastewaters.</title>
        <authorList>
            <person name="Patel D.U."/>
            <person name="Desai C.R."/>
        </authorList>
    </citation>
    <scope>NUCLEOTIDE SEQUENCE</scope>
    <source>
        <strain evidence="1">DC10</strain>
    </source>
</reference>
<gene>
    <name evidence="1" type="ORF">KD144_03390</name>
</gene>
<dbReference type="RefSeq" id="WP_212117149.1">
    <property type="nucleotide sequence ID" value="NZ_JAGTPX020000002.1"/>
</dbReference>
<evidence type="ECO:0000313" key="1">
    <source>
        <dbReference type="EMBL" id="MBR8668576.1"/>
    </source>
</evidence>
<organism evidence="1">
    <name type="scientific">Niallia circulans</name>
    <name type="common">Bacillus circulans</name>
    <dbReference type="NCBI Taxonomy" id="1397"/>
    <lineage>
        <taxon>Bacteria</taxon>
        <taxon>Bacillati</taxon>
        <taxon>Bacillota</taxon>
        <taxon>Bacilli</taxon>
        <taxon>Bacillales</taxon>
        <taxon>Bacillaceae</taxon>
        <taxon>Niallia</taxon>
    </lineage>
</organism>
<comment type="caution">
    <text evidence="1">The sequence shown here is derived from an EMBL/GenBank/DDBJ whole genome shotgun (WGS) entry which is preliminary data.</text>
</comment>
<accession>A0A941G9M3</accession>
<dbReference type="AlphaFoldDB" id="A0A941G9M3"/>